<organism evidence="1 2">
    <name type="scientific">Ancylobacter defluvii</name>
    <dbReference type="NCBI Taxonomy" id="1282440"/>
    <lineage>
        <taxon>Bacteria</taxon>
        <taxon>Pseudomonadati</taxon>
        <taxon>Pseudomonadota</taxon>
        <taxon>Alphaproteobacteria</taxon>
        <taxon>Hyphomicrobiales</taxon>
        <taxon>Xanthobacteraceae</taxon>
        <taxon>Ancylobacter</taxon>
    </lineage>
</organism>
<protein>
    <recommendedName>
        <fullName evidence="3">DUF1491 family protein</fullName>
    </recommendedName>
</protein>
<dbReference type="Gene3D" id="3.40.1530.20">
    <property type="entry name" value="Protein of unknown function (DUF1491)"/>
    <property type="match status" value="1"/>
</dbReference>
<accession>A0A9W6JZ09</accession>
<evidence type="ECO:0008006" key="3">
    <source>
        <dbReference type="Google" id="ProtNLM"/>
    </source>
</evidence>
<evidence type="ECO:0000313" key="1">
    <source>
        <dbReference type="EMBL" id="GLK84944.1"/>
    </source>
</evidence>
<dbReference type="Pfam" id="PF07372">
    <property type="entry name" value="DUF1491"/>
    <property type="match status" value="1"/>
</dbReference>
<reference evidence="1" key="1">
    <citation type="journal article" date="2014" name="Int. J. Syst. Evol. Microbiol.">
        <title>Complete genome sequence of Corynebacterium casei LMG S-19264T (=DSM 44701T), isolated from a smear-ripened cheese.</title>
        <authorList>
            <consortium name="US DOE Joint Genome Institute (JGI-PGF)"/>
            <person name="Walter F."/>
            <person name="Albersmeier A."/>
            <person name="Kalinowski J."/>
            <person name="Ruckert C."/>
        </authorList>
    </citation>
    <scope>NUCLEOTIDE SEQUENCE</scope>
    <source>
        <strain evidence="1">VKM B-2789</strain>
    </source>
</reference>
<gene>
    <name evidence="1" type="ORF">GCM10017653_30140</name>
</gene>
<dbReference type="EMBL" id="BSFM01000014">
    <property type="protein sequence ID" value="GLK84944.1"/>
    <property type="molecule type" value="Genomic_DNA"/>
</dbReference>
<sequence length="114" mass="12524">MRLKSAILVSALIRRANGAGAFAAVRRRGAEEAGAVFVKIATLDGKAALYGPAPPSLDDEDSPERRFVAIVPADRPEAEAEERMGKELRFDPDLWFVEIEDRAGRSFLDIAQQR</sequence>
<evidence type="ECO:0000313" key="2">
    <source>
        <dbReference type="Proteomes" id="UP001143330"/>
    </source>
</evidence>
<proteinExistence type="predicted"/>
<name>A0A9W6JZ09_9HYPH</name>
<dbReference type="AlphaFoldDB" id="A0A9W6JZ09"/>
<keyword evidence="2" id="KW-1185">Reference proteome</keyword>
<comment type="caution">
    <text evidence="1">The sequence shown here is derived from an EMBL/GenBank/DDBJ whole genome shotgun (WGS) entry which is preliminary data.</text>
</comment>
<dbReference type="RefSeq" id="WP_213364790.1">
    <property type="nucleotide sequence ID" value="NZ_BSFM01000014.1"/>
</dbReference>
<dbReference type="InterPro" id="IPR009964">
    <property type="entry name" value="DUF1491"/>
</dbReference>
<reference evidence="1" key="2">
    <citation type="submission" date="2023-01" db="EMBL/GenBank/DDBJ databases">
        <authorList>
            <person name="Sun Q."/>
            <person name="Evtushenko L."/>
        </authorList>
    </citation>
    <scope>NUCLEOTIDE SEQUENCE</scope>
    <source>
        <strain evidence="1">VKM B-2789</strain>
    </source>
</reference>
<dbReference type="Proteomes" id="UP001143330">
    <property type="component" value="Unassembled WGS sequence"/>
</dbReference>